<organism evidence="1 2">
    <name type="scientific">Lacinutrix neustonica</name>
    <dbReference type="NCBI Taxonomy" id="2980107"/>
    <lineage>
        <taxon>Bacteria</taxon>
        <taxon>Pseudomonadati</taxon>
        <taxon>Bacteroidota</taxon>
        <taxon>Flavobacteriia</taxon>
        <taxon>Flavobacteriales</taxon>
        <taxon>Flavobacteriaceae</taxon>
        <taxon>Lacinutrix</taxon>
    </lineage>
</organism>
<accession>A0A9E8MW22</accession>
<keyword evidence="2" id="KW-1185">Reference proteome</keyword>
<dbReference type="RefSeq" id="WP_267677235.1">
    <property type="nucleotide sequence ID" value="NZ_CP113088.1"/>
</dbReference>
<evidence type="ECO:0000313" key="2">
    <source>
        <dbReference type="Proteomes" id="UP001164705"/>
    </source>
</evidence>
<dbReference type="GO" id="GO:0008237">
    <property type="term" value="F:metallopeptidase activity"/>
    <property type="evidence" value="ECO:0007669"/>
    <property type="project" value="UniProtKB-KW"/>
</dbReference>
<dbReference type="PROSITE" id="PS51257">
    <property type="entry name" value="PROKAR_LIPOPROTEIN"/>
    <property type="match status" value="1"/>
</dbReference>
<protein>
    <submittedName>
        <fullName evidence="1">Metalloprotease</fullName>
    </submittedName>
</protein>
<keyword evidence="1" id="KW-0645">Protease</keyword>
<evidence type="ECO:0000313" key="1">
    <source>
        <dbReference type="EMBL" id="WAC02638.1"/>
    </source>
</evidence>
<dbReference type="EMBL" id="CP113088">
    <property type="protein sequence ID" value="WAC02638.1"/>
    <property type="molecule type" value="Genomic_DNA"/>
</dbReference>
<reference evidence="1" key="1">
    <citation type="submission" date="2022-11" db="EMBL/GenBank/DDBJ databases">
        <title>Lacinutrix neustonica HL-RS19T sp. nov., isolated from the surface microlayer sample of brackish Lake Shihwa.</title>
        <authorList>
            <person name="Choi J.Y."/>
            <person name="Hwang C.Y."/>
        </authorList>
    </citation>
    <scope>NUCLEOTIDE SEQUENCE</scope>
    <source>
        <strain evidence="1">HL-RS19</strain>
    </source>
</reference>
<gene>
    <name evidence="1" type="ORF">N7U66_02835</name>
</gene>
<proteinExistence type="predicted"/>
<dbReference type="KEGG" id="lnu:N7U66_02835"/>
<sequence>MKTTKTNNLFLMGVFTLATVLSCSTDENETEAPMEAVIFEKIDESISETQKECGYVDGNWSSTAYLTTNWGSTTKTNFMNSQNSKIAAVWGRPAVTLRLVKDNSNPGSTYNALSYGSGKIYYGDAIYKDALSKGGNIVNAMILAHEFGHQLQFTYNYPSVNENTARAGELEADGMAGYYLRRPTGYNKTSFSQIASAYDFAASIGDNCTTCPSHHGKDYQRRSAVRLGFLLGAYSLNASSFDYNFFYYYSGVLNGQYRQVNSEYFDAKLDAYIRSHIDELARIQSGEMTDEEYFELE</sequence>
<keyword evidence="1" id="KW-0482">Metalloprotease</keyword>
<name>A0A9E8MW22_9FLAO</name>
<dbReference type="Proteomes" id="UP001164705">
    <property type="component" value="Chromosome"/>
</dbReference>
<dbReference type="AlphaFoldDB" id="A0A9E8MW22"/>
<keyword evidence="1" id="KW-0378">Hydrolase</keyword>